<feature type="compositionally biased region" description="Basic and acidic residues" evidence="1">
    <location>
        <begin position="103"/>
        <end position="158"/>
    </location>
</feature>
<organism evidence="2 3">
    <name type="scientific">Prorocentrum cordatum</name>
    <dbReference type="NCBI Taxonomy" id="2364126"/>
    <lineage>
        <taxon>Eukaryota</taxon>
        <taxon>Sar</taxon>
        <taxon>Alveolata</taxon>
        <taxon>Dinophyceae</taxon>
        <taxon>Prorocentrales</taxon>
        <taxon>Prorocentraceae</taxon>
        <taxon>Prorocentrum</taxon>
    </lineage>
</organism>
<evidence type="ECO:0000313" key="2">
    <source>
        <dbReference type="EMBL" id="CAK0792636.1"/>
    </source>
</evidence>
<accession>A0ABN9PJ96</accession>
<comment type="caution">
    <text evidence="2">The sequence shown here is derived from an EMBL/GenBank/DDBJ whole genome shotgun (WGS) entry which is preliminary data.</text>
</comment>
<protein>
    <submittedName>
        <fullName evidence="2">Uncharacterized protein</fullName>
    </submittedName>
</protein>
<keyword evidence="3" id="KW-1185">Reference proteome</keyword>
<sequence>MEVKQNLCAEDRKANLKRFSSTKFKKVARVAVGVPPKEYVDKVHRVMLEQKQRRLEAEWKARKEAKERKKQLEQRRKQILETKRKEEEEKSKETEEVLVAAKAAEEAKKDEDKAQGGEKTEETAKEPKEEQEDPKADEAMEVKEEAKEEPKEQVKEESKEEDEEEPDEPMPVAELTDEERARCFHRNPVADLAPGVLSSSFCSFTLPDKSEGFDEIVFEWQPEAASRKYLKDYVLKNKVTSRIDDLQPGEWFKTAHAEFEKLAAQCQEKAKLEDKDDKPLPADVHGVEDINDTGDGRPLFKLFGLEDWALLALRCEFYLLASGYQKDSGKDTGDPERPGIHHSHVAFYSRASTSRKAFCPNSMGRRRSWSSWPW</sequence>
<gene>
    <name evidence="2" type="ORF">PCOR1329_LOCUS3160</name>
</gene>
<feature type="compositionally biased region" description="Acidic residues" evidence="1">
    <location>
        <begin position="159"/>
        <end position="168"/>
    </location>
</feature>
<reference evidence="2" key="1">
    <citation type="submission" date="2023-10" db="EMBL/GenBank/DDBJ databases">
        <authorList>
            <person name="Chen Y."/>
            <person name="Shah S."/>
            <person name="Dougan E. K."/>
            <person name="Thang M."/>
            <person name="Chan C."/>
        </authorList>
    </citation>
    <scope>NUCLEOTIDE SEQUENCE [LARGE SCALE GENOMIC DNA]</scope>
</reference>
<proteinExistence type="predicted"/>
<evidence type="ECO:0000313" key="3">
    <source>
        <dbReference type="Proteomes" id="UP001189429"/>
    </source>
</evidence>
<feature type="region of interest" description="Disordered" evidence="1">
    <location>
        <begin position="80"/>
        <end position="179"/>
    </location>
</feature>
<dbReference type="Proteomes" id="UP001189429">
    <property type="component" value="Unassembled WGS sequence"/>
</dbReference>
<evidence type="ECO:0000256" key="1">
    <source>
        <dbReference type="SAM" id="MobiDB-lite"/>
    </source>
</evidence>
<name>A0ABN9PJ96_9DINO</name>
<feature type="compositionally biased region" description="Basic and acidic residues" evidence="1">
    <location>
        <begin position="80"/>
        <end position="95"/>
    </location>
</feature>
<dbReference type="EMBL" id="CAUYUJ010000803">
    <property type="protein sequence ID" value="CAK0792636.1"/>
    <property type="molecule type" value="Genomic_DNA"/>
</dbReference>